<dbReference type="AlphaFoldDB" id="A0AAW0PMQ2"/>
<sequence>MSNRIQERLYGKKQSDHTPLRKEEQERERKRSSYVPKRRSRSSSESSSGSYKEYKKSHSYSSLKERQETSHYADSQHQMFTSCVCTPSPPLSSDVPQPVPPFPPFNLFPPMIPPNVPPPPPMTMPHPFLPDVRIPSKPQPVNVNAAKANVKKRPRCLQVISTNKKM</sequence>
<reference evidence="3" key="1">
    <citation type="submission" date="2024-04" db="EMBL/GenBank/DDBJ databases">
        <title>Salinicola lusitanus LLJ914,a marine bacterium isolated from the Okinawa Trough.</title>
        <authorList>
            <person name="Li J."/>
        </authorList>
    </citation>
    <scope>NUCLEOTIDE SEQUENCE [LARGE SCALE GENOMIC DNA]</scope>
</reference>
<proteinExistence type="predicted"/>
<feature type="compositionally biased region" description="Polar residues" evidence="1">
    <location>
        <begin position="72"/>
        <end position="85"/>
    </location>
</feature>
<keyword evidence="3" id="KW-1185">Reference proteome</keyword>
<name>A0AAW0PMQ2_9GOBI</name>
<accession>A0AAW0PMQ2</accession>
<dbReference type="Proteomes" id="UP001460270">
    <property type="component" value="Unassembled WGS sequence"/>
</dbReference>
<feature type="compositionally biased region" description="Basic and acidic residues" evidence="1">
    <location>
        <begin position="1"/>
        <end position="31"/>
    </location>
</feature>
<evidence type="ECO:0000313" key="2">
    <source>
        <dbReference type="EMBL" id="KAK7930745.1"/>
    </source>
</evidence>
<feature type="compositionally biased region" description="Basic residues" evidence="1">
    <location>
        <begin position="32"/>
        <end position="41"/>
    </location>
</feature>
<comment type="caution">
    <text evidence="2">The sequence shown here is derived from an EMBL/GenBank/DDBJ whole genome shotgun (WGS) entry which is preliminary data.</text>
</comment>
<protein>
    <submittedName>
        <fullName evidence="2">Uncharacterized protein</fullName>
    </submittedName>
</protein>
<feature type="region of interest" description="Disordered" evidence="1">
    <location>
        <begin position="1"/>
        <end position="97"/>
    </location>
</feature>
<evidence type="ECO:0000256" key="1">
    <source>
        <dbReference type="SAM" id="MobiDB-lite"/>
    </source>
</evidence>
<gene>
    <name evidence="2" type="ORF">WMY93_007140</name>
</gene>
<organism evidence="2 3">
    <name type="scientific">Mugilogobius chulae</name>
    <name type="common">yellowstripe goby</name>
    <dbReference type="NCBI Taxonomy" id="88201"/>
    <lineage>
        <taxon>Eukaryota</taxon>
        <taxon>Metazoa</taxon>
        <taxon>Chordata</taxon>
        <taxon>Craniata</taxon>
        <taxon>Vertebrata</taxon>
        <taxon>Euteleostomi</taxon>
        <taxon>Actinopterygii</taxon>
        <taxon>Neopterygii</taxon>
        <taxon>Teleostei</taxon>
        <taxon>Neoteleostei</taxon>
        <taxon>Acanthomorphata</taxon>
        <taxon>Gobiaria</taxon>
        <taxon>Gobiiformes</taxon>
        <taxon>Gobioidei</taxon>
        <taxon>Gobiidae</taxon>
        <taxon>Gobionellinae</taxon>
        <taxon>Mugilogobius</taxon>
    </lineage>
</organism>
<dbReference type="EMBL" id="JBBPFD010000004">
    <property type="protein sequence ID" value="KAK7930745.1"/>
    <property type="molecule type" value="Genomic_DNA"/>
</dbReference>
<evidence type="ECO:0000313" key="3">
    <source>
        <dbReference type="Proteomes" id="UP001460270"/>
    </source>
</evidence>